<protein>
    <submittedName>
        <fullName evidence="2">Uncharacterized protein LOC142173609</fullName>
    </submittedName>
</protein>
<gene>
    <name evidence="2" type="primary">LOC142173609</name>
</gene>
<name>A0AC58TDM5_TOBAC</name>
<dbReference type="RefSeq" id="XP_075095332.1">
    <property type="nucleotide sequence ID" value="XM_075239231.1"/>
</dbReference>
<keyword evidence="1" id="KW-1185">Reference proteome</keyword>
<sequence>MILVCGIGPDEYNRISACQSAKEIWEALQTAHEGTTQVKQSKIDMLTTECELFRMKDDESIQDMHTRFTSIINELHSLGEIIPRNKIVRKILSVLPGSWESKVNAITEAKVLQKLTIDELIGNMKTYEMMKKKDHERKEPKKEKNMILKANNNNSSGEDANIAYLTKRFQKMVHKNGGIPKRGSSSKPRGYDLCHKCGKPGHFIKNCPLLKQDMYKHNTNKAVKRK</sequence>
<reference evidence="1" key="1">
    <citation type="journal article" date="2014" name="Nat. Commun.">
        <title>The tobacco genome sequence and its comparison with those of tomato and potato.</title>
        <authorList>
            <person name="Sierro N."/>
            <person name="Battey J.N."/>
            <person name="Ouadi S."/>
            <person name="Bakaher N."/>
            <person name="Bovet L."/>
            <person name="Willig A."/>
            <person name="Goepfert S."/>
            <person name="Peitsch M.C."/>
            <person name="Ivanov N.V."/>
        </authorList>
    </citation>
    <scope>NUCLEOTIDE SEQUENCE [LARGE SCALE GENOMIC DNA]</scope>
</reference>
<dbReference type="Proteomes" id="UP000790787">
    <property type="component" value="Chromosome 19"/>
</dbReference>
<organism evidence="1 2">
    <name type="scientific">Nicotiana tabacum</name>
    <name type="common">Common tobacco</name>
    <dbReference type="NCBI Taxonomy" id="4097"/>
    <lineage>
        <taxon>Eukaryota</taxon>
        <taxon>Viridiplantae</taxon>
        <taxon>Streptophyta</taxon>
        <taxon>Embryophyta</taxon>
        <taxon>Tracheophyta</taxon>
        <taxon>Spermatophyta</taxon>
        <taxon>Magnoliopsida</taxon>
        <taxon>eudicotyledons</taxon>
        <taxon>Gunneridae</taxon>
        <taxon>Pentapetalae</taxon>
        <taxon>asterids</taxon>
        <taxon>lamiids</taxon>
        <taxon>Solanales</taxon>
        <taxon>Solanaceae</taxon>
        <taxon>Nicotianoideae</taxon>
        <taxon>Nicotianeae</taxon>
        <taxon>Nicotiana</taxon>
    </lineage>
</organism>
<accession>A0AC58TDM5</accession>
<evidence type="ECO:0000313" key="2">
    <source>
        <dbReference type="RefSeq" id="XP_075095332.1"/>
    </source>
</evidence>
<proteinExistence type="predicted"/>
<evidence type="ECO:0000313" key="1">
    <source>
        <dbReference type="Proteomes" id="UP000790787"/>
    </source>
</evidence>
<reference evidence="2" key="2">
    <citation type="submission" date="2025-08" db="UniProtKB">
        <authorList>
            <consortium name="RefSeq"/>
        </authorList>
    </citation>
    <scope>IDENTIFICATION</scope>
    <source>
        <tissue evidence="2">Leaf</tissue>
    </source>
</reference>